<comment type="caution">
    <text evidence="1">The sequence shown here is derived from an EMBL/GenBank/DDBJ whole genome shotgun (WGS) entry which is preliminary data.</text>
</comment>
<keyword evidence="2" id="KW-1185">Reference proteome</keyword>
<gene>
    <name evidence="1" type="ORF">NDU88_000042</name>
</gene>
<dbReference type="Proteomes" id="UP001066276">
    <property type="component" value="Chromosome 2_2"/>
</dbReference>
<dbReference type="EMBL" id="JANPWB010000004">
    <property type="protein sequence ID" value="KAJ1190720.1"/>
    <property type="molecule type" value="Genomic_DNA"/>
</dbReference>
<dbReference type="AlphaFoldDB" id="A0AAV7UNV2"/>
<proteinExistence type="predicted"/>
<evidence type="ECO:0000313" key="2">
    <source>
        <dbReference type="Proteomes" id="UP001066276"/>
    </source>
</evidence>
<evidence type="ECO:0008006" key="3">
    <source>
        <dbReference type="Google" id="ProtNLM"/>
    </source>
</evidence>
<accession>A0AAV7UNV2</accession>
<sequence>MTVLSATVYALRSSLVSSGLARGGWGAPFRLTTSDRSPCGHVQSLGVSHPSPGNHCVSWTDHGPPVKSRPGRLFILGGHRFIKHSNNSLPVRSSETECRCPAAGPQVSVLYHLATPLGSLALERCPRDRVPLRLTA</sequence>
<organism evidence="1 2">
    <name type="scientific">Pleurodeles waltl</name>
    <name type="common">Iberian ribbed newt</name>
    <dbReference type="NCBI Taxonomy" id="8319"/>
    <lineage>
        <taxon>Eukaryota</taxon>
        <taxon>Metazoa</taxon>
        <taxon>Chordata</taxon>
        <taxon>Craniata</taxon>
        <taxon>Vertebrata</taxon>
        <taxon>Euteleostomi</taxon>
        <taxon>Amphibia</taxon>
        <taxon>Batrachia</taxon>
        <taxon>Caudata</taxon>
        <taxon>Salamandroidea</taxon>
        <taxon>Salamandridae</taxon>
        <taxon>Pleurodelinae</taxon>
        <taxon>Pleurodeles</taxon>
    </lineage>
</organism>
<reference evidence="1" key="1">
    <citation type="journal article" date="2022" name="bioRxiv">
        <title>Sequencing and chromosome-scale assembly of the giantPleurodeles waltlgenome.</title>
        <authorList>
            <person name="Brown T."/>
            <person name="Elewa A."/>
            <person name="Iarovenko S."/>
            <person name="Subramanian E."/>
            <person name="Araus A.J."/>
            <person name="Petzold A."/>
            <person name="Susuki M."/>
            <person name="Suzuki K.-i.T."/>
            <person name="Hayashi T."/>
            <person name="Toyoda A."/>
            <person name="Oliveira C."/>
            <person name="Osipova E."/>
            <person name="Leigh N.D."/>
            <person name="Simon A."/>
            <person name="Yun M.H."/>
        </authorList>
    </citation>
    <scope>NUCLEOTIDE SEQUENCE</scope>
    <source>
        <strain evidence="1">20211129_DDA</strain>
        <tissue evidence="1">Liver</tissue>
    </source>
</reference>
<evidence type="ECO:0000313" key="1">
    <source>
        <dbReference type="EMBL" id="KAJ1190720.1"/>
    </source>
</evidence>
<protein>
    <recommendedName>
        <fullName evidence="3">Secreted protein</fullName>
    </recommendedName>
</protein>
<name>A0AAV7UNV2_PLEWA</name>